<evidence type="ECO:0000259" key="4">
    <source>
        <dbReference type="PROSITE" id="PS50943"/>
    </source>
</evidence>
<evidence type="ECO:0000256" key="1">
    <source>
        <dbReference type="ARBA" id="ARBA00023015"/>
    </source>
</evidence>
<keyword evidence="6" id="KW-1185">Reference proteome</keyword>
<evidence type="ECO:0000313" key="6">
    <source>
        <dbReference type="Proteomes" id="UP000198833"/>
    </source>
</evidence>
<dbReference type="Gene3D" id="1.10.260.40">
    <property type="entry name" value="lambda repressor-like DNA-binding domains"/>
    <property type="match status" value="1"/>
</dbReference>
<dbReference type="SMART" id="SM00530">
    <property type="entry name" value="HTH_XRE"/>
    <property type="match status" value="1"/>
</dbReference>
<sequence>MFAPQKLKAIRLNRGISQVEVARHLGVTRSAYSSWETGTYQPNRKNLQALSDYYQVDITYFEAETEFIHRYLVLNAENRQRVLAHARQLYLSQLVPYKVHARLSAGLGDFYMENYDYDTVYFDHDYTYDIASWIHGDSMQPRYQDGEVALIRAQGFDIAGAVYAVVYNEETFIKKVYLEEHQVRLVSLNPAYADIYAPLDQVRIVGPVVHTFKPLEVDYHD</sequence>
<dbReference type="EMBL" id="FOEN01000001">
    <property type="protein sequence ID" value="SEP62141.1"/>
    <property type="molecule type" value="Genomic_DNA"/>
</dbReference>
<evidence type="ECO:0000256" key="2">
    <source>
        <dbReference type="ARBA" id="ARBA00023125"/>
    </source>
</evidence>
<dbReference type="PANTHER" id="PTHR40661:SF1">
    <property type="entry name" value="HTH CRO_C1-TYPE DOMAIN-CONTAINING PROTEIN"/>
    <property type="match status" value="1"/>
</dbReference>
<evidence type="ECO:0000256" key="3">
    <source>
        <dbReference type="ARBA" id="ARBA00023163"/>
    </source>
</evidence>
<dbReference type="Gene3D" id="2.10.109.10">
    <property type="entry name" value="Umud Fragment, subunit A"/>
    <property type="match status" value="1"/>
</dbReference>
<dbReference type="Proteomes" id="UP000198833">
    <property type="component" value="Unassembled WGS sequence"/>
</dbReference>
<keyword evidence="1" id="KW-0805">Transcription regulation</keyword>
<organism evidence="5 6">
    <name type="scientific">Ignavigranum ruoffiae</name>
    <dbReference type="NCBI Taxonomy" id="89093"/>
    <lineage>
        <taxon>Bacteria</taxon>
        <taxon>Bacillati</taxon>
        <taxon>Bacillota</taxon>
        <taxon>Bacilli</taxon>
        <taxon>Lactobacillales</taxon>
        <taxon>Aerococcaceae</taxon>
        <taxon>Ignavigranum</taxon>
    </lineage>
</organism>
<dbReference type="InterPro" id="IPR036286">
    <property type="entry name" value="LexA/Signal_pep-like_sf"/>
</dbReference>
<accession>A0A1H8ZCQ1</accession>
<proteinExistence type="predicted"/>
<protein>
    <submittedName>
        <fullName evidence="5">Peptidase S24-like</fullName>
    </submittedName>
</protein>
<dbReference type="GO" id="GO:0003677">
    <property type="term" value="F:DNA binding"/>
    <property type="evidence" value="ECO:0007669"/>
    <property type="project" value="UniProtKB-KW"/>
</dbReference>
<dbReference type="InterPro" id="IPR039418">
    <property type="entry name" value="LexA-like"/>
</dbReference>
<dbReference type="Pfam" id="PF00717">
    <property type="entry name" value="Peptidase_S24"/>
    <property type="match status" value="1"/>
</dbReference>
<dbReference type="InterPro" id="IPR015927">
    <property type="entry name" value="Peptidase_S24_S26A/B/C"/>
</dbReference>
<dbReference type="PANTHER" id="PTHR40661">
    <property type="match status" value="1"/>
</dbReference>
<evidence type="ECO:0000313" key="5">
    <source>
        <dbReference type="EMBL" id="SEP62141.1"/>
    </source>
</evidence>
<dbReference type="Pfam" id="PF01381">
    <property type="entry name" value="HTH_3"/>
    <property type="match status" value="1"/>
</dbReference>
<keyword evidence="3" id="KW-0804">Transcription</keyword>
<dbReference type="PROSITE" id="PS50943">
    <property type="entry name" value="HTH_CROC1"/>
    <property type="match status" value="1"/>
</dbReference>
<reference evidence="5 6" key="1">
    <citation type="submission" date="2016-10" db="EMBL/GenBank/DDBJ databases">
        <authorList>
            <person name="de Groot N.N."/>
        </authorList>
    </citation>
    <scope>NUCLEOTIDE SEQUENCE [LARGE SCALE GENOMIC DNA]</scope>
    <source>
        <strain evidence="5 6">DSM 15695</strain>
    </source>
</reference>
<gene>
    <name evidence="5" type="ORF">SAMN04488558_101213</name>
</gene>
<dbReference type="CDD" id="cd06529">
    <property type="entry name" value="S24_LexA-like"/>
    <property type="match status" value="1"/>
</dbReference>
<dbReference type="AlphaFoldDB" id="A0A1H8ZCQ1"/>
<keyword evidence="2" id="KW-0238">DNA-binding</keyword>
<dbReference type="InterPro" id="IPR001387">
    <property type="entry name" value="Cro/C1-type_HTH"/>
</dbReference>
<dbReference type="SUPFAM" id="SSF51306">
    <property type="entry name" value="LexA/Signal peptidase"/>
    <property type="match status" value="1"/>
</dbReference>
<dbReference type="OrthoDB" id="2475196at2"/>
<dbReference type="InterPro" id="IPR010982">
    <property type="entry name" value="Lambda_DNA-bd_dom_sf"/>
</dbReference>
<name>A0A1H8ZCQ1_9LACT</name>
<feature type="domain" description="HTH cro/C1-type" evidence="4">
    <location>
        <begin position="7"/>
        <end position="61"/>
    </location>
</feature>
<dbReference type="SUPFAM" id="SSF47413">
    <property type="entry name" value="lambda repressor-like DNA-binding domains"/>
    <property type="match status" value="1"/>
</dbReference>
<dbReference type="STRING" id="89093.SAMN04488558_101213"/>
<dbReference type="CDD" id="cd00093">
    <property type="entry name" value="HTH_XRE"/>
    <property type="match status" value="1"/>
</dbReference>
<dbReference type="RefSeq" id="WP_092569891.1">
    <property type="nucleotide sequence ID" value="NZ_FOEN01000001.1"/>
</dbReference>